<accession>A0A1E3QWD8</accession>
<keyword evidence="5" id="KW-0813">Transport</keyword>
<evidence type="ECO:0000256" key="16">
    <source>
        <dbReference type="PIRNR" id="PIRNR038074"/>
    </source>
</evidence>
<dbReference type="EMBL" id="KV454428">
    <property type="protein sequence ID" value="ODQ81392.1"/>
    <property type="molecule type" value="Genomic_DNA"/>
</dbReference>
<dbReference type="InterPro" id="IPR001841">
    <property type="entry name" value="Znf_RING"/>
</dbReference>
<evidence type="ECO:0000313" key="20">
    <source>
        <dbReference type="EMBL" id="ODQ81392.1"/>
    </source>
</evidence>
<dbReference type="InterPro" id="IPR006845">
    <property type="entry name" value="Pex_N"/>
</dbReference>
<keyword evidence="8 17" id="KW-0863">Zinc-finger</keyword>
<comment type="function">
    <text evidence="16">Component of a retrotranslocation channel required for peroxisome organization by mediating export of the PEX5 receptor from peroxisomes to the cytosol, thereby promoting PEX5 recycling.</text>
</comment>
<dbReference type="PIRSF" id="PIRSF038074">
    <property type="entry name" value="Peroxisome_assembly_p12"/>
    <property type="match status" value="1"/>
</dbReference>
<comment type="subcellular location">
    <subcellularLocation>
        <location evidence="1">Peroxisome membrane</location>
        <topology evidence="1">Multi-pass membrane protein</topology>
    </subcellularLocation>
</comment>
<dbReference type="InterPro" id="IPR017375">
    <property type="entry name" value="PEX12"/>
</dbReference>
<dbReference type="GO" id="GO:1990429">
    <property type="term" value="C:peroxisomal importomer complex"/>
    <property type="evidence" value="ECO:0007669"/>
    <property type="project" value="TreeGrafter"/>
</dbReference>
<evidence type="ECO:0000256" key="18">
    <source>
        <dbReference type="SAM" id="MobiDB-lite"/>
    </source>
</evidence>
<keyword evidence="11" id="KW-1133">Transmembrane helix</keyword>
<evidence type="ECO:0000256" key="2">
    <source>
        <dbReference type="ARBA" id="ARBA00004906"/>
    </source>
</evidence>
<evidence type="ECO:0000313" key="21">
    <source>
        <dbReference type="Proteomes" id="UP000094336"/>
    </source>
</evidence>
<evidence type="ECO:0000256" key="12">
    <source>
        <dbReference type="ARBA" id="ARBA00023136"/>
    </source>
</evidence>
<evidence type="ECO:0000256" key="17">
    <source>
        <dbReference type="PROSITE-ProRule" id="PRU00175"/>
    </source>
</evidence>
<evidence type="ECO:0000256" key="6">
    <source>
        <dbReference type="ARBA" id="ARBA00022692"/>
    </source>
</evidence>
<keyword evidence="13 16" id="KW-0576">Peroxisome</keyword>
<evidence type="ECO:0000256" key="8">
    <source>
        <dbReference type="ARBA" id="ARBA00022771"/>
    </source>
</evidence>
<dbReference type="InterPro" id="IPR013083">
    <property type="entry name" value="Znf_RING/FYVE/PHD"/>
</dbReference>
<comment type="pathway">
    <text evidence="2">Protein modification; protein ubiquitination.</text>
</comment>
<organism evidence="20 21">
    <name type="scientific">Babjeviella inositovora NRRL Y-12698</name>
    <dbReference type="NCBI Taxonomy" id="984486"/>
    <lineage>
        <taxon>Eukaryota</taxon>
        <taxon>Fungi</taxon>
        <taxon>Dikarya</taxon>
        <taxon>Ascomycota</taxon>
        <taxon>Saccharomycotina</taxon>
        <taxon>Pichiomycetes</taxon>
        <taxon>Serinales incertae sedis</taxon>
        <taxon>Babjeviella</taxon>
    </lineage>
</organism>
<evidence type="ECO:0000256" key="9">
    <source>
        <dbReference type="ARBA" id="ARBA00022833"/>
    </source>
</evidence>
<evidence type="ECO:0000256" key="7">
    <source>
        <dbReference type="ARBA" id="ARBA00022723"/>
    </source>
</evidence>
<keyword evidence="10" id="KW-0653">Protein transport</keyword>
<evidence type="ECO:0000259" key="19">
    <source>
        <dbReference type="PROSITE" id="PS50089"/>
    </source>
</evidence>
<evidence type="ECO:0000256" key="13">
    <source>
        <dbReference type="ARBA" id="ARBA00023140"/>
    </source>
</evidence>
<dbReference type="SUPFAM" id="SSF57850">
    <property type="entry name" value="RING/U-box"/>
    <property type="match status" value="1"/>
</dbReference>
<keyword evidence="6" id="KW-0812">Transmembrane</keyword>
<evidence type="ECO:0000256" key="10">
    <source>
        <dbReference type="ARBA" id="ARBA00022927"/>
    </source>
</evidence>
<dbReference type="GO" id="GO:0016562">
    <property type="term" value="P:protein import into peroxisome matrix, receptor recycling"/>
    <property type="evidence" value="ECO:0007669"/>
    <property type="project" value="UniProtKB-ARBA"/>
</dbReference>
<comment type="subunit">
    <text evidence="15">Component of the PEX2-PEX10-PEX12 retrotranslocation channel, composed of PEX2, PEX10 and PEX12.</text>
</comment>
<keyword evidence="12 16" id="KW-0472">Membrane</keyword>
<dbReference type="PROSITE" id="PS50089">
    <property type="entry name" value="ZF_RING_2"/>
    <property type="match status" value="1"/>
</dbReference>
<dbReference type="GeneID" id="30146264"/>
<evidence type="ECO:0000256" key="11">
    <source>
        <dbReference type="ARBA" id="ARBA00022989"/>
    </source>
</evidence>
<evidence type="ECO:0000256" key="14">
    <source>
        <dbReference type="ARBA" id="ARBA00029692"/>
    </source>
</evidence>
<proteinExistence type="inferred from homology"/>
<reference evidence="21" key="1">
    <citation type="submission" date="2016-05" db="EMBL/GenBank/DDBJ databases">
        <title>Comparative genomics of biotechnologically important yeasts.</title>
        <authorList>
            <consortium name="DOE Joint Genome Institute"/>
            <person name="Riley R."/>
            <person name="Haridas S."/>
            <person name="Wolfe K.H."/>
            <person name="Lopes M.R."/>
            <person name="Hittinger C.T."/>
            <person name="Goker M."/>
            <person name="Salamov A."/>
            <person name="Wisecaver J."/>
            <person name="Long T.M."/>
            <person name="Aerts A.L."/>
            <person name="Barry K."/>
            <person name="Choi C."/>
            <person name="Clum A."/>
            <person name="Coughlan A.Y."/>
            <person name="Deshpande S."/>
            <person name="Douglass A.P."/>
            <person name="Hanson S.J."/>
            <person name="Klenk H.-P."/>
            <person name="Labutti K."/>
            <person name="Lapidus A."/>
            <person name="Lindquist E."/>
            <person name="Lipzen A."/>
            <person name="Meier-Kolthoff J.P."/>
            <person name="Ohm R.A."/>
            <person name="Otillar R.P."/>
            <person name="Pangilinan J."/>
            <person name="Peng Y."/>
            <person name="Rokas A."/>
            <person name="Rosa C.A."/>
            <person name="Scheuner C."/>
            <person name="Sibirny A.A."/>
            <person name="Slot J.C."/>
            <person name="Stielow J.B."/>
            <person name="Sun H."/>
            <person name="Kurtzman C.P."/>
            <person name="Blackwell M."/>
            <person name="Grigoriev I.V."/>
            <person name="Jeffries T.W."/>
        </authorList>
    </citation>
    <scope>NUCLEOTIDE SEQUENCE [LARGE SCALE GENOMIC DNA]</scope>
    <source>
        <strain evidence="21">NRRL Y-12698</strain>
    </source>
</reference>
<feature type="compositionally biased region" description="Basic and acidic residues" evidence="18">
    <location>
        <begin position="229"/>
        <end position="245"/>
    </location>
</feature>
<keyword evidence="9" id="KW-0862">Zinc</keyword>
<keyword evidence="7" id="KW-0479">Metal-binding</keyword>
<sequence>MEYYSSLDSRALDAETPTLFEIISANQLEKLLSPSIRFVLVYYTQKYPRYLLQLTNRFDELNLLVRGIIEHRQLTHWNSTFTEKFYGLKRVFNAGSHGGLELKRGITTVPQMIEERRRLRPGQIWGSLFMLLGMPYLKERLDIAYEKLLPQYLMNNLSAKGTTGVERWKLLLKLYFMKVYPAVSALFTGVNVLLQILYLSGKIKSPSLGTYLLNIKYARLNSYDYDLDEKRNEGPAKPKQTEFRIRPPSSGERLSETVARLSLPVKKSAMLVTGTAFPAAIFMLKFLEWWNSSDFASKVSKQQRNVLDEDVPAPANAPGKRKATDVCPICREQISNPAAIETGHVFCYTCIYSHLSEGKSKGRCPVSGIRLLGCTYDENTDTWKVEGVRRLMV</sequence>
<feature type="domain" description="RING-type" evidence="19">
    <location>
        <begin position="327"/>
        <end position="366"/>
    </location>
</feature>
<evidence type="ECO:0000256" key="4">
    <source>
        <dbReference type="ARBA" id="ARBA00018980"/>
    </source>
</evidence>
<gene>
    <name evidence="20" type="ORF">BABINDRAFT_160732</name>
</gene>
<dbReference type="Gene3D" id="3.30.40.10">
    <property type="entry name" value="Zinc/RING finger domain, C3HC4 (zinc finger)"/>
    <property type="match status" value="1"/>
</dbReference>
<dbReference type="STRING" id="984486.A0A1E3QWD8"/>
<dbReference type="OrthoDB" id="107372at2759"/>
<dbReference type="SMART" id="SM00184">
    <property type="entry name" value="RING"/>
    <property type="match status" value="1"/>
</dbReference>
<dbReference type="GO" id="GO:0004842">
    <property type="term" value="F:ubiquitin-protein transferase activity"/>
    <property type="evidence" value="ECO:0007669"/>
    <property type="project" value="TreeGrafter"/>
</dbReference>
<dbReference type="GO" id="GO:0005778">
    <property type="term" value="C:peroxisomal membrane"/>
    <property type="evidence" value="ECO:0007669"/>
    <property type="project" value="UniProtKB-SubCell"/>
</dbReference>
<feature type="region of interest" description="Disordered" evidence="18">
    <location>
        <begin position="229"/>
        <end position="249"/>
    </location>
</feature>
<dbReference type="RefSeq" id="XP_018986720.1">
    <property type="nucleotide sequence ID" value="XM_019128411.1"/>
</dbReference>
<dbReference type="Proteomes" id="UP000094336">
    <property type="component" value="Unassembled WGS sequence"/>
</dbReference>
<dbReference type="CDD" id="cd16451">
    <property type="entry name" value="mRING_PEX12"/>
    <property type="match status" value="1"/>
</dbReference>
<keyword evidence="21" id="KW-1185">Reference proteome</keyword>
<dbReference type="Pfam" id="PF13445">
    <property type="entry name" value="zf-RING_UBOX"/>
    <property type="match status" value="1"/>
</dbReference>
<dbReference type="GO" id="GO:0006513">
    <property type="term" value="P:protein monoubiquitination"/>
    <property type="evidence" value="ECO:0007669"/>
    <property type="project" value="TreeGrafter"/>
</dbReference>
<dbReference type="Pfam" id="PF04757">
    <property type="entry name" value="Pex2_Pex12"/>
    <property type="match status" value="1"/>
</dbReference>
<comment type="similarity">
    <text evidence="3 16">Belongs to the pex2/pex10/pex12 family.</text>
</comment>
<evidence type="ECO:0000256" key="5">
    <source>
        <dbReference type="ARBA" id="ARBA00022448"/>
    </source>
</evidence>
<dbReference type="InterPro" id="IPR027370">
    <property type="entry name" value="Znf-RING_euk"/>
</dbReference>
<dbReference type="PANTHER" id="PTHR12888:SF0">
    <property type="entry name" value="PEROXISOME ASSEMBLY PROTEIN 12"/>
    <property type="match status" value="1"/>
</dbReference>
<evidence type="ECO:0000256" key="3">
    <source>
        <dbReference type="ARBA" id="ARBA00008704"/>
    </source>
</evidence>
<dbReference type="GO" id="GO:0008270">
    <property type="term" value="F:zinc ion binding"/>
    <property type="evidence" value="ECO:0007669"/>
    <property type="project" value="UniProtKB-KW"/>
</dbReference>
<dbReference type="PANTHER" id="PTHR12888">
    <property type="entry name" value="PEROXISOME ASSEMBLY PROTEIN 12 PEROXIN-12"/>
    <property type="match status" value="1"/>
</dbReference>
<evidence type="ECO:0000256" key="15">
    <source>
        <dbReference type="ARBA" id="ARBA00034505"/>
    </source>
</evidence>
<dbReference type="AlphaFoldDB" id="A0A1E3QWD8"/>
<evidence type="ECO:0000256" key="1">
    <source>
        <dbReference type="ARBA" id="ARBA00004585"/>
    </source>
</evidence>
<protein>
    <recommendedName>
        <fullName evidence="4 16">Peroxisome assembly protein 12</fullName>
    </recommendedName>
    <alternativeName>
        <fullName evidence="14 16">Peroxin-12</fullName>
    </alternativeName>
</protein>
<name>A0A1E3QWD8_9ASCO</name>